<name>A0A238W6J8_9FLAO</name>
<evidence type="ECO:0000313" key="1">
    <source>
        <dbReference type="EMBL" id="SNR42166.1"/>
    </source>
</evidence>
<evidence type="ECO:0000313" key="2">
    <source>
        <dbReference type="Proteomes" id="UP000198384"/>
    </source>
</evidence>
<proteinExistence type="predicted"/>
<dbReference type="PROSITE" id="PS51257">
    <property type="entry name" value="PROKAR_LIPOPROTEIN"/>
    <property type="match status" value="1"/>
</dbReference>
<organism evidence="1 2">
    <name type="scientific">Lutibacter agarilyticus</name>
    <dbReference type="NCBI Taxonomy" id="1109740"/>
    <lineage>
        <taxon>Bacteria</taxon>
        <taxon>Pseudomonadati</taxon>
        <taxon>Bacteroidota</taxon>
        <taxon>Flavobacteriia</taxon>
        <taxon>Flavobacteriales</taxon>
        <taxon>Flavobacteriaceae</taxon>
        <taxon>Lutibacter</taxon>
    </lineage>
</organism>
<accession>A0A238W6J8</accession>
<dbReference type="OrthoDB" id="1449519at2"/>
<dbReference type="RefSeq" id="WP_089380651.1">
    <property type="nucleotide sequence ID" value="NZ_FZNT01000002.1"/>
</dbReference>
<protein>
    <recommendedName>
        <fullName evidence="3">Lipoprotein</fullName>
    </recommendedName>
</protein>
<dbReference type="Proteomes" id="UP000198384">
    <property type="component" value="Unassembled WGS sequence"/>
</dbReference>
<dbReference type="EMBL" id="FZNT01000002">
    <property type="protein sequence ID" value="SNR42166.1"/>
    <property type="molecule type" value="Genomic_DNA"/>
</dbReference>
<reference evidence="1 2" key="1">
    <citation type="submission" date="2017-06" db="EMBL/GenBank/DDBJ databases">
        <authorList>
            <person name="Kim H.J."/>
            <person name="Triplett B.A."/>
        </authorList>
    </citation>
    <scope>NUCLEOTIDE SEQUENCE [LARGE SCALE GENOMIC DNA]</scope>
    <source>
        <strain evidence="1 2">DSM 29150</strain>
    </source>
</reference>
<dbReference type="AlphaFoldDB" id="A0A238W6J8"/>
<keyword evidence="2" id="KW-1185">Reference proteome</keyword>
<evidence type="ECO:0008006" key="3">
    <source>
        <dbReference type="Google" id="ProtNLM"/>
    </source>
</evidence>
<gene>
    <name evidence="1" type="ORF">SAMN06265371_102478</name>
</gene>
<sequence length="136" mass="15854">MKNLLQLSIVICCLTFSSCNSQEITNNTSLNYIAQTRGYIYTIQLNNNKLELNNNTNIKITTLSIDQKKELEQQLLKINFKQLTNNIHNEDLAVDKAIKGTFDLNFESKQYHFDFNHNKLPENIQELIVLLEKFTQ</sequence>